<dbReference type="Pfam" id="PF16162">
    <property type="entry name" value="KwaB"/>
    <property type="match status" value="1"/>
</dbReference>
<dbReference type="AlphaFoldDB" id="A0AB39ILZ6"/>
<evidence type="ECO:0000313" key="1">
    <source>
        <dbReference type="EMBL" id="XDL24108.1"/>
    </source>
</evidence>
<gene>
    <name evidence="1" type="ORF">LF929_018005</name>
</gene>
<organism evidence="1">
    <name type="scientific">Dickeya oryzae</name>
    <dbReference type="NCBI Taxonomy" id="1240404"/>
    <lineage>
        <taxon>Bacteria</taxon>
        <taxon>Pseudomonadati</taxon>
        <taxon>Pseudomonadota</taxon>
        <taxon>Gammaproteobacteria</taxon>
        <taxon>Enterobacterales</taxon>
        <taxon>Pectobacteriaceae</taxon>
        <taxon>Dickeya</taxon>
    </lineage>
</organism>
<protein>
    <submittedName>
        <fullName evidence="1">DUF4868 domain-containing protein</fullName>
    </submittedName>
</protein>
<dbReference type="EMBL" id="CP162670">
    <property type="protein sequence ID" value="XDL24108.1"/>
    <property type="molecule type" value="Genomic_DNA"/>
</dbReference>
<reference evidence="1" key="1">
    <citation type="submission" date="2024-07" db="EMBL/GenBank/DDBJ databases">
        <authorList>
            <person name="Pedron J."/>
        </authorList>
    </citation>
    <scope>NUCLEOTIDE SEQUENCE</scope>
    <source>
        <strain evidence="1">A003-S1-M15</strain>
    </source>
</reference>
<dbReference type="GeneID" id="302583604"/>
<name>A0AB39ILZ6_9GAMM</name>
<accession>A0AB39ILZ6</accession>
<dbReference type="RefSeq" id="WP_226093203.1">
    <property type="nucleotide sequence ID" value="NZ_CP162670.1"/>
</dbReference>
<sequence length="317" mass="37097">MMGISKLKKQLNEIKATDFSEWSVSFWLVKRKISQKNAHYNVLRVKIDKKLQKRFYGYIKQQLQHKDFHLAPYDFNNADGDDALFTIDTAVTDFVKVAEQIENGFKSPFAQSYDELLNSWAYISLFEKGDKRLFAWRKINSDTQPKKVRSKNAVFFQNHKLVDIDDKEVFLIDPIYDFFVYNGTTFIANKKQFESSMNFREGMKANGEEVLNDFTALNIFDNVEIIRDFVGVNLHHLRKLSSIKKSGYYKQSDYIQKLIRVNNKEKWELKVSNGKIIVEKETVELLLKLLNNDRLRSPINDEFFDSATKAPVMSGHV</sequence>
<proteinExistence type="predicted"/>
<dbReference type="InterPro" id="IPR032359">
    <property type="entry name" value="KwaB-like"/>
</dbReference>